<dbReference type="EMBL" id="DPOP01000102">
    <property type="protein sequence ID" value="HCW68142.1"/>
    <property type="molecule type" value="Genomic_DNA"/>
</dbReference>
<dbReference type="SUPFAM" id="SSF53720">
    <property type="entry name" value="ALDH-like"/>
    <property type="match status" value="1"/>
</dbReference>
<dbReference type="InterPro" id="IPR050740">
    <property type="entry name" value="Aldehyde_DH_Superfamily"/>
</dbReference>
<dbReference type="InterPro" id="IPR015590">
    <property type="entry name" value="Aldehyde_DH_dom"/>
</dbReference>
<dbReference type="Gene3D" id="3.40.309.10">
    <property type="entry name" value="Aldehyde Dehydrogenase, Chain A, domain 2"/>
    <property type="match status" value="1"/>
</dbReference>
<dbReference type="AlphaFoldDB" id="A0A3D5NBW4"/>
<dbReference type="PANTHER" id="PTHR43353:SF5">
    <property type="entry name" value="SUCCINATE-SEMIALDEHYDE DEHYDROGENASE, MITOCHONDRIAL"/>
    <property type="match status" value="1"/>
</dbReference>
<reference evidence="5 6" key="1">
    <citation type="journal article" date="2018" name="Nat. Biotechnol.">
        <title>A standardized bacterial taxonomy based on genome phylogeny substantially revises the tree of life.</title>
        <authorList>
            <person name="Parks D.H."/>
            <person name="Chuvochina M."/>
            <person name="Waite D.W."/>
            <person name="Rinke C."/>
            <person name="Skarshewski A."/>
            <person name="Chaumeil P.A."/>
            <person name="Hugenholtz P."/>
        </authorList>
    </citation>
    <scope>NUCLEOTIDE SEQUENCE [LARGE SCALE GENOMIC DNA]</scope>
    <source>
        <strain evidence="5">UBA9881</strain>
    </source>
</reference>
<name>A0A3D5NBW4_9PROT</name>
<dbReference type="Proteomes" id="UP000264179">
    <property type="component" value="Unassembled WGS sequence"/>
</dbReference>
<gene>
    <name evidence="5" type="ORF">DHR80_13280</name>
</gene>
<evidence type="ECO:0000256" key="2">
    <source>
        <dbReference type="ARBA" id="ARBA00023002"/>
    </source>
</evidence>
<protein>
    <submittedName>
        <fullName evidence="5">NAD-dependent succinate-semialdehyde dehydrogenase</fullName>
    </submittedName>
</protein>
<dbReference type="GO" id="GO:0009450">
    <property type="term" value="P:gamma-aminobutyric acid catabolic process"/>
    <property type="evidence" value="ECO:0007669"/>
    <property type="project" value="TreeGrafter"/>
</dbReference>
<dbReference type="GO" id="GO:0004777">
    <property type="term" value="F:succinate-semialdehyde dehydrogenase (NAD+) activity"/>
    <property type="evidence" value="ECO:0007669"/>
    <property type="project" value="TreeGrafter"/>
</dbReference>
<feature type="domain" description="Aldehyde dehydrogenase" evidence="4">
    <location>
        <begin position="1"/>
        <end position="101"/>
    </location>
</feature>
<dbReference type="InterPro" id="IPR016161">
    <property type="entry name" value="Ald_DH/histidinol_DH"/>
</dbReference>
<evidence type="ECO:0000313" key="5">
    <source>
        <dbReference type="EMBL" id="HCW68142.1"/>
    </source>
</evidence>
<organism evidence="5 6">
    <name type="scientific">Thalassospira lucentensis</name>
    <dbReference type="NCBI Taxonomy" id="168935"/>
    <lineage>
        <taxon>Bacteria</taxon>
        <taxon>Pseudomonadati</taxon>
        <taxon>Pseudomonadota</taxon>
        <taxon>Alphaproteobacteria</taxon>
        <taxon>Rhodospirillales</taxon>
        <taxon>Thalassospiraceae</taxon>
        <taxon>Thalassospira</taxon>
    </lineage>
</organism>
<sequence length="107" mass="11793">KDMQIYREETFGPVAPVMPFDTEDEVIAQANDSEYGLAAYLFTNDHDRANRVSNALEYGMVALNCVKITGAPVPFGGVKQSGLGREGSRHGLEEFTELKYVCAAFKQ</sequence>
<evidence type="ECO:0000259" key="4">
    <source>
        <dbReference type="Pfam" id="PF00171"/>
    </source>
</evidence>
<keyword evidence="3" id="KW-0558">Oxidation</keyword>
<dbReference type="PANTHER" id="PTHR43353">
    <property type="entry name" value="SUCCINATE-SEMIALDEHYDE DEHYDROGENASE, MITOCHONDRIAL"/>
    <property type="match status" value="1"/>
</dbReference>
<dbReference type="FunFam" id="3.40.605.10:FF:000026">
    <property type="entry name" value="Aldehyde dehydrogenase, putative"/>
    <property type="match status" value="1"/>
</dbReference>
<dbReference type="RefSeq" id="WP_277277840.1">
    <property type="nucleotide sequence ID" value="NZ_DPOP01000102.1"/>
</dbReference>
<dbReference type="Gene3D" id="3.40.605.10">
    <property type="entry name" value="Aldehyde Dehydrogenase, Chain A, domain 1"/>
    <property type="match status" value="1"/>
</dbReference>
<keyword evidence="2" id="KW-0560">Oxidoreductase</keyword>
<feature type="non-terminal residue" evidence="5">
    <location>
        <position position="1"/>
    </location>
</feature>
<comment type="similarity">
    <text evidence="1">Belongs to the aldehyde dehydrogenase family.</text>
</comment>
<evidence type="ECO:0000256" key="3">
    <source>
        <dbReference type="ARBA" id="ARBA00023097"/>
    </source>
</evidence>
<comment type="caution">
    <text evidence="5">The sequence shown here is derived from an EMBL/GenBank/DDBJ whole genome shotgun (WGS) entry which is preliminary data.</text>
</comment>
<dbReference type="InterPro" id="IPR016163">
    <property type="entry name" value="Ald_DH_C"/>
</dbReference>
<accession>A0A3D5NBW4</accession>
<proteinExistence type="inferred from homology"/>
<dbReference type="Pfam" id="PF00171">
    <property type="entry name" value="Aldedh"/>
    <property type="match status" value="1"/>
</dbReference>
<dbReference type="InterPro" id="IPR016162">
    <property type="entry name" value="Ald_DH_N"/>
</dbReference>
<evidence type="ECO:0000313" key="6">
    <source>
        <dbReference type="Proteomes" id="UP000264179"/>
    </source>
</evidence>
<evidence type="ECO:0000256" key="1">
    <source>
        <dbReference type="ARBA" id="ARBA00009986"/>
    </source>
</evidence>